<sequence>MKPLFLATPQLLIFGALIAVSAAKDCCTSCERSVKELNQQLGRCLIDLSERKIDLKTQKVCNSTWSNSSCANSLLAVSNALDLCLSSLCGSEQKPARVNLTIKVAPCKGGETNAAYSVALANIRGRKLKVMSSIGQMSGNWEKEYSTFLEINGDLEDFTHVMINYTSKNGFMPGQITVVSQDTNLIFNQPFLSFPSCCSQGDQFKWLTIAYRNDPACTAYIGDNELFAFYSTTGLEGLLNLADFNNMKSGNAQKFHRLCDDCAP</sequence>
<feature type="chain" id="PRO_5020685928" evidence="1">
    <location>
        <begin position="24"/>
        <end position="264"/>
    </location>
</feature>
<comment type="caution">
    <text evidence="2">The sequence shown here is derived from an EMBL/GenBank/DDBJ whole genome shotgun (WGS) entry which is preliminary data.</text>
</comment>
<reference evidence="2 3" key="2">
    <citation type="journal article" date="2019" name="G3 (Bethesda)">
        <title>Hybrid Assembly of the Genome of the Entomopathogenic Nematode Steinernema carpocapsae Identifies the X-Chromosome.</title>
        <authorList>
            <person name="Serra L."/>
            <person name="Macchietto M."/>
            <person name="Macias-Munoz A."/>
            <person name="McGill C.J."/>
            <person name="Rodriguez I.M."/>
            <person name="Rodriguez B."/>
            <person name="Murad R."/>
            <person name="Mortazavi A."/>
        </authorList>
    </citation>
    <scope>NUCLEOTIDE SEQUENCE [LARGE SCALE GENOMIC DNA]</scope>
    <source>
        <strain evidence="2 3">ALL</strain>
    </source>
</reference>
<proteinExistence type="predicted"/>
<evidence type="ECO:0000313" key="2">
    <source>
        <dbReference type="EMBL" id="TKR73890.1"/>
    </source>
</evidence>
<dbReference type="EMBL" id="AZBU02000006">
    <property type="protein sequence ID" value="TKR73890.1"/>
    <property type="molecule type" value="Genomic_DNA"/>
</dbReference>
<dbReference type="Proteomes" id="UP000298663">
    <property type="component" value="Unassembled WGS sequence"/>
</dbReference>
<keyword evidence="1" id="KW-0732">Signal</keyword>
<name>A0A4U5MVN9_STECR</name>
<feature type="signal peptide" evidence="1">
    <location>
        <begin position="1"/>
        <end position="23"/>
    </location>
</feature>
<reference evidence="2 3" key="1">
    <citation type="journal article" date="2015" name="Genome Biol.">
        <title>Comparative genomics of Steinernema reveals deeply conserved gene regulatory networks.</title>
        <authorList>
            <person name="Dillman A.R."/>
            <person name="Macchietto M."/>
            <person name="Porter C.F."/>
            <person name="Rogers A."/>
            <person name="Williams B."/>
            <person name="Antoshechkin I."/>
            <person name="Lee M.M."/>
            <person name="Goodwin Z."/>
            <person name="Lu X."/>
            <person name="Lewis E.E."/>
            <person name="Goodrich-Blair H."/>
            <person name="Stock S.P."/>
            <person name="Adams B.J."/>
            <person name="Sternberg P.W."/>
            <person name="Mortazavi A."/>
        </authorList>
    </citation>
    <scope>NUCLEOTIDE SEQUENCE [LARGE SCALE GENOMIC DNA]</scope>
    <source>
        <strain evidence="2 3">ALL</strain>
    </source>
</reference>
<dbReference type="AlphaFoldDB" id="A0A4U5MVN9"/>
<protein>
    <submittedName>
        <fullName evidence="2">Uncharacterized protein</fullName>
    </submittedName>
</protein>
<keyword evidence="3" id="KW-1185">Reference proteome</keyword>
<evidence type="ECO:0000256" key="1">
    <source>
        <dbReference type="SAM" id="SignalP"/>
    </source>
</evidence>
<accession>A0A4U5MVN9</accession>
<evidence type="ECO:0000313" key="3">
    <source>
        <dbReference type="Proteomes" id="UP000298663"/>
    </source>
</evidence>
<gene>
    <name evidence="2" type="ORF">L596_021138</name>
</gene>
<organism evidence="2 3">
    <name type="scientific">Steinernema carpocapsae</name>
    <name type="common">Entomopathogenic nematode</name>
    <dbReference type="NCBI Taxonomy" id="34508"/>
    <lineage>
        <taxon>Eukaryota</taxon>
        <taxon>Metazoa</taxon>
        <taxon>Ecdysozoa</taxon>
        <taxon>Nematoda</taxon>
        <taxon>Chromadorea</taxon>
        <taxon>Rhabditida</taxon>
        <taxon>Tylenchina</taxon>
        <taxon>Panagrolaimomorpha</taxon>
        <taxon>Strongyloidoidea</taxon>
        <taxon>Steinernematidae</taxon>
        <taxon>Steinernema</taxon>
    </lineage>
</organism>